<dbReference type="Pfam" id="PF17900">
    <property type="entry name" value="Peptidase_M1_N"/>
    <property type="match status" value="1"/>
</dbReference>
<dbReference type="GO" id="GO:0043171">
    <property type="term" value="P:peptide catabolic process"/>
    <property type="evidence" value="ECO:0007669"/>
    <property type="project" value="TreeGrafter"/>
</dbReference>
<keyword evidence="1" id="KW-0472">Membrane</keyword>
<dbReference type="GO" id="GO:0006508">
    <property type="term" value="P:proteolysis"/>
    <property type="evidence" value="ECO:0007669"/>
    <property type="project" value="InterPro"/>
</dbReference>
<dbReference type="Gene3D" id="3.30.2010.30">
    <property type="match status" value="1"/>
</dbReference>
<keyword evidence="1" id="KW-0812">Transmembrane</keyword>
<sequence>MRQKFGGCRSTLDIRNVPTAFDTVSFDSALHYPLLGHQEDEFVIEPFALEECRGGGGGGGGSRSSTSSDTALRMRPYSERIVAAAATTTVTATTTPPVSCCSARPLAIGVVFVSMSFALIYFLMIVPMTSVEPPAEPSITTTVPTTVSTVSYESTTVDPLYQHLDDKHHRHQIPLIHIPLLYEVRLKLFLPWRSNVTFGADNFAVEGHVRVHFTSGGGSRILLHSDSEQHIGECVVRDEFGREIAVKHVGRGFTQVLDLHLAADMIHGMNYTLDLAFREYISQTKPQGLFAAPYPSGNDTKYVVATQLQLSDARTVFPCIDVPEVKAHFDTVIVHPTGTTAVANMMENTTRVDGNWTTTTFKRTPPMSTYLFAFFVSDYPYIEVTTSKGVRSRVYCDPAKLEAAELVTETVGPLLAFYENYFGLPYPLEKLGKLI</sequence>
<dbReference type="Proteomes" id="UP000005237">
    <property type="component" value="Unassembled WGS sequence"/>
</dbReference>
<dbReference type="GO" id="GO:0042277">
    <property type="term" value="F:peptide binding"/>
    <property type="evidence" value="ECO:0007669"/>
    <property type="project" value="TreeGrafter"/>
</dbReference>
<dbReference type="PRINTS" id="PR00756">
    <property type="entry name" value="ALADIPTASE"/>
</dbReference>
<dbReference type="SUPFAM" id="SSF55486">
    <property type="entry name" value="Metalloproteases ('zincins'), catalytic domain"/>
    <property type="match status" value="1"/>
</dbReference>
<dbReference type="GO" id="GO:0005615">
    <property type="term" value="C:extracellular space"/>
    <property type="evidence" value="ECO:0007669"/>
    <property type="project" value="TreeGrafter"/>
</dbReference>
<dbReference type="InterPro" id="IPR001930">
    <property type="entry name" value="Peptidase_M1"/>
</dbReference>
<evidence type="ECO:0000313" key="3">
    <source>
        <dbReference type="EnsemblMetazoa" id="CJA08300.1"/>
    </source>
</evidence>
<keyword evidence="4" id="KW-1185">Reference proteome</keyword>
<accession>A0A8R1DP43</accession>
<name>A0A8R1DP43_CAEJA</name>
<dbReference type="InterPro" id="IPR050344">
    <property type="entry name" value="Peptidase_M1_aminopeptidases"/>
</dbReference>
<dbReference type="AlphaFoldDB" id="A0A8R1DP43"/>
<feature type="domain" description="Aminopeptidase N-like N-terminal" evidence="2">
    <location>
        <begin position="179"/>
        <end position="371"/>
    </location>
</feature>
<dbReference type="PANTHER" id="PTHR11533">
    <property type="entry name" value="PROTEASE M1 ZINC METALLOPROTEASE"/>
    <property type="match status" value="1"/>
</dbReference>
<dbReference type="InterPro" id="IPR042097">
    <property type="entry name" value="Aminopeptidase_N-like_N_sf"/>
</dbReference>
<dbReference type="GO" id="GO:0016020">
    <property type="term" value="C:membrane"/>
    <property type="evidence" value="ECO:0007669"/>
    <property type="project" value="TreeGrafter"/>
</dbReference>
<feature type="transmembrane region" description="Helical" evidence="1">
    <location>
        <begin position="106"/>
        <end position="128"/>
    </location>
</feature>
<evidence type="ECO:0000313" key="4">
    <source>
        <dbReference type="Proteomes" id="UP000005237"/>
    </source>
</evidence>
<evidence type="ECO:0000259" key="2">
    <source>
        <dbReference type="Pfam" id="PF17900"/>
    </source>
</evidence>
<dbReference type="PANTHER" id="PTHR11533:SF299">
    <property type="entry name" value="AMINOPEPTIDASE"/>
    <property type="match status" value="1"/>
</dbReference>
<reference evidence="3" key="2">
    <citation type="submission" date="2022-06" db="UniProtKB">
        <authorList>
            <consortium name="EnsemblMetazoa"/>
        </authorList>
    </citation>
    <scope>IDENTIFICATION</scope>
    <source>
        <strain evidence="3">DF5081</strain>
    </source>
</reference>
<evidence type="ECO:0000256" key="1">
    <source>
        <dbReference type="SAM" id="Phobius"/>
    </source>
</evidence>
<protein>
    <recommendedName>
        <fullName evidence="2">Aminopeptidase N-like N-terminal domain-containing protein</fullName>
    </recommendedName>
</protein>
<dbReference type="SUPFAM" id="SSF63737">
    <property type="entry name" value="Leukotriene A4 hydrolase N-terminal domain"/>
    <property type="match status" value="1"/>
</dbReference>
<reference evidence="4" key="1">
    <citation type="submission" date="2010-08" db="EMBL/GenBank/DDBJ databases">
        <authorList>
            <consortium name="Caenorhabditis japonica Sequencing Consortium"/>
            <person name="Wilson R.K."/>
        </authorList>
    </citation>
    <scope>NUCLEOTIDE SEQUENCE [LARGE SCALE GENOMIC DNA]</scope>
    <source>
        <strain evidence="4">DF5081</strain>
    </source>
</reference>
<organism evidence="3 4">
    <name type="scientific">Caenorhabditis japonica</name>
    <dbReference type="NCBI Taxonomy" id="281687"/>
    <lineage>
        <taxon>Eukaryota</taxon>
        <taxon>Metazoa</taxon>
        <taxon>Ecdysozoa</taxon>
        <taxon>Nematoda</taxon>
        <taxon>Chromadorea</taxon>
        <taxon>Rhabditida</taxon>
        <taxon>Rhabditina</taxon>
        <taxon>Rhabditomorpha</taxon>
        <taxon>Rhabditoidea</taxon>
        <taxon>Rhabditidae</taxon>
        <taxon>Peloderinae</taxon>
        <taxon>Caenorhabditis</taxon>
    </lineage>
</organism>
<dbReference type="Gene3D" id="2.60.40.1730">
    <property type="entry name" value="tricorn interacting facor f3 domain"/>
    <property type="match status" value="1"/>
</dbReference>
<dbReference type="GO" id="GO:0008270">
    <property type="term" value="F:zinc ion binding"/>
    <property type="evidence" value="ECO:0007669"/>
    <property type="project" value="TreeGrafter"/>
</dbReference>
<proteinExistence type="predicted"/>
<dbReference type="EnsemblMetazoa" id="CJA08300.1">
    <property type="protein sequence ID" value="CJA08300.1"/>
    <property type="gene ID" value="WBGene00127504"/>
</dbReference>
<keyword evidence="1" id="KW-1133">Transmembrane helix</keyword>
<dbReference type="OMA" id="LAADMIH"/>
<dbReference type="GO" id="GO:0005737">
    <property type="term" value="C:cytoplasm"/>
    <property type="evidence" value="ECO:0007669"/>
    <property type="project" value="TreeGrafter"/>
</dbReference>
<dbReference type="GO" id="GO:0070006">
    <property type="term" value="F:metalloaminopeptidase activity"/>
    <property type="evidence" value="ECO:0007669"/>
    <property type="project" value="TreeGrafter"/>
</dbReference>
<dbReference type="InterPro" id="IPR045357">
    <property type="entry name" value="Aminopeptidase_N-like_N"/>
</dbReference>